<dbReference type="InterPro" id="IPR011006">
    <property type="entry name" value="CheY-like_superfamily"/>
</dbReference>
<gene>
    <name evidence="7" type="ORF">LKD70_07945</name>
</gene>
<sequence>MQRDSGTLEKEQKNQGTILIVDDDEINRAILENIFQESYGVEQAENGKEGLDILLKNWEKFCAVLLDVVMPVMNGMDVLREISMRGLQKQIPVFLITAETDDEVLREAYSLGVMDVIRKPVVPYVVKRRIDSVIELYRARRSLRNKVAEQEIELLRQTHQIIRLNMSLAESLAAAIEFRSGESGDHVHRIHDITEYLLRNTKLGNGLGENEIREISLAAIMHDVGKIAIPDAILNKPGRLTSEEYEVMKTHTVRGAELLQKIPNMAQDRMFRYACDIARHHHERWDGNGYPDGLKGEEISVWSQIVSLADVYDALVSRRVYKGAIEVDRAIEMIRQGECGVFNPELLECFFAAEKPIRRLYK</sequence>
<keyword evidence="8" id="KW-1185">Reference proteome</keyword>
<accession>A0ABS8FWF7</accession>
<evidence type="ECO:0000313" key="7">
    <source>
        <dbReference type="EMBL" id="MCC2254355.1"/>
    </source>
</evidence>
<feature type="coiled-coil region" evidence="4">
    <location>
        <begin position="133"/>
        <end position="160"/>
    </location>
</feature>
<dbReference type="SMART" id="SM00471">
    <property type="entry name" value="HDc"/>
    <property type="match status" value="1"/>
</dbReference>
<dbReference type="InterPro" id="IPR003607">
    <property type="entry name" value="HD/PDEase_dom"/>
</dbReference>
<dbReference type="InterPro" id="IPR001789">
    <property type="entry name" value="Sig_transdc_resp-reg_receiver"/>
</dbReference>
<protein>
    <recommendedName>
        <fullName evidence="1">Stage 0 sporulation protein A homolog</fullName>
    </recommendedName>
</protein>
<dbReference type="Gene3D" id="1.10.3210.10">
    <property type="entry name" value="Hypothetical protein af1432"/>
    <property type="match status" value="1"/>
</dbReference>
<name>A0ABS8FWF7_9FIRM</name>
<dbReference type="SUPFAM" id="SSF52172">
    <property type="entry name" value="CheY-like"/>
    <property type="match status" value="1"/>
</dbReference>
<feature type="domain" description="Response regulatory" evidence="5">
    <location>
        <begin position="17"/>
        <end position="134"/>
    </location>
</feature>
<evidence type="ECO:0000256" key="3">
    <source>
        <dbReference type="PROSITE-ProRule" id="PRU00169"/>
    </source>
</evidence>
<dbReference type="InterPro" id="IPR037522">
    <property type="entry name" value="HD_GYP_dom"/>
</dbReference>
<dbReference type="PROSITE" id="PS50110">
    <property type="entry name" value="RESPONSE_REGULATORY"/>
    <property type="match status" value="1"/>
</dbReference>
<evidence type="ECO:0000259" key="6">
    <source>
        <dbReference type="PROSITE" id="PS51832"/>
    </source>
</evidence>
<dbReference type="SMART" id="SM00448">
    <property type="entry name" value="REC"/>
    <property type="match status" value="1"/>
</dbReference>
<evidence type="ECO:0000259" key="5">
    <source>
        <dbReference type="PROSITE" id="PS50110"/>
    </source>
</evidence>
<organism evidence="7 8">
    <name type="scientific">Ruminococcus turbiniformis</name>
    <dbReference type="NCBI Taxonomy" id="2881258"/>
    <lineage>
        <taxon>Bacteria</taxon>
        <taxon>Bacillati</taxon>
        <taxon>Bacillota</taxon>
        <taxon>Clostridia</taxon>
        <taxon>Eubacteriales</taxon>
        <taxon>Oscillospiraceae</taxon>
        <taxon>Ruminococcus</taxon>
    </lineage>
</organism>
<comment type="caution">
    <text evidence="7">The sequence shown here is derived from an EMBL/GenBank/DDBJ whole genome shotgun (WGS) entry which is preliminary data.</text>
</comment>
<evidence type="ECO:0000256" key="2">
    <source>
        <dbReference type="ARBA" id="ARBA00024867"/>
    </source>
</evidence>
<evidence type="ECO:0000256" key="4">
    <source>
        <dbReference type="SAM" id="Coils"/>
    </source>
</evidence>
<evidence type="ECO:0000256" key="1">
    <source>
        <dbReference type="ARBA" id="ARBA00018672"/>
    </source>
</evidence>
<dbReference type="Pfam" id="PF13487">
    <property type="entry name" value="HD_5"/>
    <property type="match status" value="1"/>
</dbReference>
<proteinExistence type="predicted"/>
<dbReference type="PROSITE" id="PS51832">
    <property type="entry name" value="HD_GYP"/>
    <property type="match status" value="1"/>
</dbReference>
<keyword evidence="4" id="KW-0175">Coiled coil</keyword>
<feature type="domain" description="HD-GYP" evidence="6">
    <location>
        <begin position="161"/>
        <end position="362"/>
    </location>
</feature>
<dbReference type="PANTHER" id="PTHR45228:SF4">
    <property type="entry name" value="LIPOPROTEIN"/>
    <property type="match status" value="1"/>
</dbReference>
<feature type="modified residue" description="4-aspartylphosphate" evidence="3">
    <location>
        <position position="67"/>
    </location>
</feature>
<comment type="function">
    <text evidence="2">May play the central regulatory role in sporulation. It may be an element of the effector pathway responsible for the activation of sporulation genes in response to nutritional stress. Spo0A may act in concert with spo0H (a sigma factor) to control the expression of some genes that are critical to the sporulation process.</text>
</comment>
<dbReference type="EMBL" id="JAJEQX010000011">
    <property type="protein sequence ID" value="MCC2254355.1"/>
    <property type="molecule type" value="Genomic_DNA"/>
</dbReference>
<dbReference type="SUPFAM" id="SSF109604">
    <property type="entry name" value="HD-domain/PDEase-like"/>
    <property type="match status" value="1"/>
</dbReference>
<dbReference type="PANTHER" id="PTHR45228">
    <property type="entry name" value="CYCLIC DI-GMP PHOSPHODIESTERASE TM_0186-RELATED"/>
    <property type="match status" value="1"/>
</dbReference>
<dbReference type="Pfam" id="PF00072">
    <property type="entry name" value="Response_reg"/>
    <property type="match status" value="1"/>
</dbReference>
<dbReference type="CDD" id="cd00156">
    <property type="entry name" value="REC"/>
    <property type="match status" value="1"/>
</dbReference>
<evidence type="ECO:0000313" key="8">
    <source>
        <dbReference type="Proteomes" id="UP001198151"/>
    </source>
</evidence>
<dbReference type="InterPro" id="IPR052020">
    <property type="entry name" value="Cyclic_di-GMP/3'3'-cGAMP_PDE"/>
</dbReference>
<dbReference type="RefSeq" id="WP_227707495.1">
    <property type="nucleotide sequence ID" value="NZ_JAJEQX010000011.1"/>
</dbReference>
<dbReference type="Proteomes" id="UP001198151">
    <property type="component" value="Unassembled WGS sequence"/>
</dbReference>
<keyword evidence="3" id="KW-0597">Phosphoprotein</keyword>
<reference evidence="7 8" key="1">
    <citation type="submission" date="2021-10" db="EMBL/GenBank/DDBJ databases">
        <title>Anaerobic single-cell dispensing facilitates the cultivation of human gut bacteria.</title>
        <authorList>
            <person name="Afrizal A."/>
        </authorList>
    </citation>
    <scope>NUCLEOTIDE SEQUENCE [LARGE SCALE GENOMIC DNA]</scope>
    <source>
        <strain evidence="7 8">CLA-AA-H200</strain>
    </source>
</reference>
<dbReference type="CDD" id="cd00077">
    <property type="entry name" value="HDc"/>
    <property type="match status" value="1"/>
</dbReference>
<dbReference type="Gene3D" id="3.40.50.2300">
    <property type="match status" value="1"/>
</dbReference>